<dbReference type="EMBL" id="AAGKIZ010000022">
    <property type="protein sequence ID" value="EBP0126874.1"/>
    <property type="molecule type" value="Genomic_DNA"/>
</dbReference>
<sequence length="104" mass="12137">MRKSFFDYIMTAKKITIFNSYVKLADYLNVPAQRLTDWKLQRGRVEPAECVLLAILLGLDPAEIAFTIKAEREINPEKVTQWLNLAEQYARPVNPPDKYKKHNK</sequence>
<reference evidence="1" key="1">
    <citation type="submission" date="2018-07" db="EMBL/GenBank/DDBJ databases">
        <authorList>
            <consortium name="GenomeTrakr network: Whole genome sequencing for foodborne pathogen traceback"/>
        </authorList>
    </citation>
    <scope>NUCLEOTIDE SEQUENCE</scope>
    <source>
        <strain evidence="1">FDA00000027</strain>
    </source>
</reference>
<protein>
    <submittedName>
        <fullName evidence="1">Uncharacterized protein</fullName>
    </submittedName>
</protein>
<evidence type="ECO:0000313" key="1">
    <source>
        <dbReference type="EMBL" id="EBP0126874.1"/>
    </source>
</evidence>
<proteinExistence type="predicted"/>
<accession>A0A5U2GDZ6</accession>
<gene>
    <name evidence="1" type="ORF">HW89_23885</name>
</gene>
<organism evidence="1">
    <name type="scientific">Salmonella enterica</name>
    <name type="common">Salmonella choleraesuis</name>
    <dbReference type="NCBI Taxonomy" id="28901"/>
    <lineage>
        <taxon>Bacteria</taxon>
        <taxon>Pseudomonadati</taxon>
        <taxon>Pseudomonadota</taxon>
        <taxon>Gammaproteobacteria</taxon>
        <taxon>Enterobacterales</taxon>
        <taxon>Enterobacteriaceae</taxon>
        <taxon>Salmonella</taxon>
    </lineage>
</organism>
<name>A0A5U2GDZ6_SALER</name>
<comment type="caution">
    <text evidence="1">The sequence shown here is derived from an EMBL/GenBank/DDBJ whole genome shotgun (WGS) entry which is preliminary data.</text>
</comment>
<dbReference type="AlphaFoldDB" id="A0A5U2GDZ6"/>